<reference evidence="15 16" key="1">
    <citation type="journal article" date="2013" name="Curr. Biol.">
        <title>The Genome of the Foraminiferan Reticulomyxa filosa.</title>
        <authorList>
            <person name="Glockner G."/>
            <person name="Hulsmann N."/>
            <person name="Schleicher M."/>
            <person name="Noegel A.A."/>
            <person name="Eichinger L."/>
            <person name="Gallinger C."/>
            <person name="Pawlowski J."/>
            <person name="Sierra R."/>
            <person name="Euteneuer U."/>
            <person name="Pillet L."/>
            <person name="Moustafa A."/>
            <person name="Platzer M."/>
            <person name="Groth M."/>
            <person name="Szafranski K."/>
            <person name="Schliwa M."/>
        </authorList>
    </citation>
    <scope>NUCLEOTIDE SEQUENCE [LARGE SCALE GENOMIC DNA]</scope>
</reference>
<evidence type="ECO:0000256" key="10">
    <source>
        <dbReference type="SAM" id="MobiDB-lite"/>
    </source>
</evidence>
<dbReference type="InterPro" id="IPR047192">
    <property type="entry name" value="Euk_RPA1_DBD_C"/>
</dbReference>
<dbReference type="Proteomes" id="UP000023152">
    <property type="component" value="Unassembled WGS sequence"/>
</dbReference>
<dbReference type="InterPro" id="IPR004365">
    <property type="entry name" value="NA-bd_OB_tRNA"/>
</dbReference>
<keyword evidence="6 9" id="KW-0862">Zinc</keyword>
<keyword evidence="7 9" id="KW-0238">DNA-binding</keyword>
<keyword evidence="8 9" id="KW-0539">Nucleus</keyword>
<dbReference type="FunFam" id="2.40.50.140:FF:000041">
    <property type="entry name" value="Replication protein A subunit"/>
    <property type="match status" value="1"/>
</dbReference>
<keyword evidence="16" id="KW-1185">Reference proteome</keyword>
<dbReference type="EMBL" id="ASPP01025182">
    <property type="protein sequence ID" value="ETO08297.1"/>
    <property type="molecule type" value="Genomic_DNA"/>
</dbReference>
<dbReference type="GO" id="GO:0005634">
    <property type="term" value="C:nucleus"/>
    <property type="evidence" value="ECO:0007669"/>
    <property type="project" value="UniProtKB-SubCell"/>
</dbReference>
<dbReference type="InterPro" id="IPR013955">
    <property type="entry name" value="Rep_factor-A_C"/>
</dbReference>
<keyword evidence="3 9" id="KW-0235">DNA replication</keyword>
<comment type="similarity">
    <text evidence="2 9">Belongs to the replication factor A protein 1 family.</text>
</comment>
<comment type="caution">
    <text evidence="15">The sequence shown here is derived from an EMBL/GenBank/DDBJ whole genome shotgun (WGS) entry which is preliminary data.</text>
</comment>
<name>X6M499_RETFI</name>
<dbReference type="GO" id="GO:0006281">
    <property type="term" value="P:DNA repair"/>
    <property type="evidence" value="ECO:0007669"/>
    <property type="project" value="InterPro"/>
</dbReference>
<dbReference type="OrthoDB" id="1751331at2759"/>
<sequence length="742" mass="84250">MSIELTKNALSRVANNDTSFKPVLQLLEVRKVVTEKGERTRSEHGNIQFFVTMSEKFFSYTMNTKNDIDQTRTLVPLQKYAIVRLNEFVCNELDNKKAIILIRLDVLSDGVKTIGNPTALGQGNENVGSMANGATGPVRKNGGPYQQAPSNAKPPQNEKAQNNTFQYTSNSSNNNKVNYQPVSSLNPYQTSWRIKVRVTAKDLVRPYKNDRGEGKVASLDLLDEMGGEIRATLFNDAVDKWYSIMNKNGVYYISRGKVTVAKKQFTHIANDYSIVLDANSDIQICADDKTIEGQKYRFTKIASIKDLNKTDFCDVIGVCERVSDVSVVHSNKSGKDTPKRTFVICDETGKIEVTLWGNAAEEYTENKLGHLTIVALKACRVNDFARSVKKLPSVAETTRLKQWLNTNKGDLSTIEMLTSLDGTQGGANSGNDRVNWNEVKQAQIGLSSDPKSKGEYFTLKGTITAISHSQEKPPWYKAAPGNDTKAKVTDDGRGTWYCAQNQKTYDRYEPRYLLRFCLTDWSGQTWTNAFNDQAEIVLNNVKAQEAEAMLNRGDGDAYEAVFRNACFKNKVFKIRARTDTYQDERRVKYDVVSVTPLDILLRKSSDGKKNEREKEEISCLDRLLVFSFFTYLKAIFFIEKKLNVSFNSSILFQSFNFPSVIQKNLFGTNFHKIARNVFWVLLPFKKNRFVSPMSKFHFNQKKNGFKSNPNCKLKQRTHSYYFIIQQSCHKTKSLFLKDQTDL</sequence>
<protein>
    <recommendedName>
        <fullName evidence="9">Replication protein A subunit</fullName>
    </recommendedName>
</protein>
<dbReference type="Gene3D" id="2.40.50.140">
    <property type="entry name" value="Nucleic acid-binding proteins"/>
    <property type="match status" value="4"/>
</dbReference>
<evidence type="ECO:0000259" key="14">
    <source>
        <dbReference type="Pfam" id="PF16900"/>
    </source>
</evidence>
<keyword evidence="5 9" id="KW-0863">Zinc-finger</keyword>
<keyword evidence="4 9" id="KW-0479">Metal-binding</keyword>
<feature type="domain" description="Replication factor A C-terminal" evidence="13">
    <location>
        <begin position="456"/>
        <end position="599"/>
    </location>
</feature>
<feature type="domain" description="Replication protein A OB" evidence="14">
    <location>
        <begin position="301"/>
        <end position="387"/>
    </location>
</feature>
<evidence type="ECO:0000256" key="9">
    <source>
        <dbReference type="RuleBase" id="RU364130"/>
    </source>
</evidence>
<feature type="domain" description="Replication factor-A protein 1 N-terminal" evidence="12">
    <location>
        <begin position="5"/>
        <end position="108"/>
    </location>
</feature>
<dbReference type="Pfam" id="PF01336">
    <property type="entry name" value="tRNA_anti-codon"/>
    <property type="match status" value="1"/>
</dbReference>
<dbReference type="CDD" id="cd04475">
    <property type="entry name" value="RPA1_DBD_B"/>
    <property type="match status" value="1"/>
</dbReference>
<comment type="subcellular location">
    <subcellularLocation>
        <location evidence="1 9">Nucleus</location>
    </subcellularLocation>
</comment>
<dbReference type="PANTHER" id="PTHR47165">
    <property type="entry name" value="OS03G0429900 PROTEIN"/>
    <property type="match status" value="1"/>
</dbReference>
<feature type="compositionally biased region" description="Polar residues" evidence="10">
    <location>
        <begin position="147"/>
        <end position="176"/>
    </location>
</feature>
<organism evidence="15 16">
    <name type="scientific">Reticulomyxa filosa</name>
    <dbReference type="NCBI Taxonomy" id="46433"/>
    <lineage>
        <taxon>Eukaryota</taxon>
        <taxon>Sar</taxon>
        <taxon>Rhizaria</taxon>
        <taxon>Retaria</taxon>
        <taxon>Foraminifera</taxon>
        <taxon>Monothalamids</taxon>
        <taxon>Reticulomyxidae</taxon>
        <taxon>Reticulomyxa</taxon>
    </lineage>
</organism>
<proteinExistence type="inferred from homology"/>
<evidence type="ECO:0000256" key="6">
    <source>
        <dbReference type="ARBA" id="ARBA00022833"/>
    </source>
</evidence>
<gene>
    <name evidence="15" type="ORF">RFI_29091</name>
</gene>
<evidence type="ECO:0000256" key="1">
    <source>
        <dbReference type="ARBA" id="ARBA00004123"/>
    </source>
</evidence>
<evidence type="ECO:0000259" key="11">
    <source>
        <dbReference type="Pfam" id="PF01336"/>
    </source>
</evidence>
<dbReference type="InterPro" id="IPR004591">
    <property type="entry name" value="Rfa1"/>
</dbReference>
<dbReference type="CDD" id="cd04476">
    <property type="entry name" value="RPA1_DBD_C"/>
    <property type="match status" value="1"/>
</dbReference>
<dbReference type="InterPro" id="IPR007199">
    <property type="entry name" value="Rep_factor-A_N"/>
</dbReference>
<dbReference type="InterPro" id="IPR012340">
    <property type="entry name" value="NA-bd_OB-fold"/>
</dbReference>
<dbReference type="GO" id="GO:0008270">
    <property type="term" value="F:zinc ion binding"/>
    <property type="evidence" value="ECO:0007669"/>
    <property type="project" value="UniProtKB-KW"/>
</dbReference>
<evidence type="ECO:0000256" key="7">
    <source>
        <dbReference type="ARBA" id="ARBA00023125"/>
    </source>
</evidence>
<dbReference type="Pfam" id="PF08646">
    <property type="entry name" value="Rep_fac-A_C"/>
    <property type="match status" value="1"/>
</dbReference>
<feature type="region of interest" description="Disordered" evidence="10">
    <location>
        <begin position="124"/>
        <end position="176"/>
    </location>
</feature>
<accession>X6M499</accession>
<evidence type="ECO:0000313" key="16">
    <source>
        <dbReference type="Proteomes" id="UP000023152"/>
    </source>
</evidence>
<dbReference type="NCBIfam" id="TIGR00617">
    <property type="entry name" value="rpa1"/>
    <property type="match status" value="1"/>
</dbReference>
<dbReference type="InterPro" id="IPR031657">
    <property type="entry name" value="REPA_OB_2"/>
</dbReference>
<dbReference type="GO" id="GO:0006260">
    <property type="term" value="P:DNA replication"/>
    <property type="evidence" value="ECO:0007669"/>
    <property type="project" value="UniProtKB-KW"/>
</dbReference>
<evidence type="ECO:0000256" key="2">
    <source>
        <dbReference type="ARBA" id="ARBA00005690"/>
    </source>
</evidence>
<evidence type="ECO:0000256" key="3">
    <source>
        <dbReference type="ARBA" id="ARBA00022705"/>
    </source>
</evidence>
<dbReference type="SUPFAM" id="SSF50249">
    <property type="entry name" value="Nucleic acid-binding proteins"/>
    <property type="match status" value="4"/>
</dbReference>
<dbReference type="Pfam" id="PF16900">
    <property type="entry name" value="REPA_OB_2"/>
    <property type="match status" value="1"/>
</dbReference>
<dbReference type="AlphaFoldDB" id="X6M499"/>
<evidence type="ECO:0000256" key="8">
    <source>
        <dbReference type="ARBA" id="ARBA00023242"/>
    </source>
</evidence>
<dbReference type="OMA" id="CGICNEY"/>
<evidence type="ECO:0000313" key="15">
    <source>
        <dbReference type="EMBL" id="ETO08297.1"/>
    </source>
</evidence>
<dbReference type="CDD" id="cd04474">
    <property type="entry name" value="RPA1_DBD_A"/>
    <property type="match status" value="1"/>
</dbReference>
<feature type="domain" description="OB" evidence="11">
    <location>
        <begin position="192"/>
        <end position="274"/>
    </location>
</feature>
<dbReference type="GO" id="GO:0003677">
    <property type="term" value="F:DNA binding"/>
    <property type="evidence" value="ECO:0007669"/>
    <property type="project" value="UniProtKB-KW"/>
</dbReference>
<dbReference type="GO" id="GO:0006310">
    <property type="term" value="P:DNA recombination"/>
    <property type="evidence" value="ECO:0007669"/>
    <property type="project" value="InterPro"/>
</dbReference>
<evidence type="ECO:0000259" key="12">
    <source>
        <dbReference type="Pfam" id="PF04057"/>
    </source>
</evidence>
<evidence type="ECO:0000256" key="5">
    <source>
        <dbReference type="ARBA" id="ARBA00022771"/>
    </source>
</evidence>
<evidence type="ECO:0000256" key="4">
    <source>
        <dbReference type="ARBA" id="ARBA00022723"/>
    </source>
</evidence>
<dbReference type="PANTHER" id="PTHR47165:SF4">
    <property type="entry name" value="OS03G0429900 PROTEIN"/>
    <property type="match status" value="1"/>
</dbReference>
<dbReference type="Pfam" id="PF04057">
    <property type="entry name" value="Rep-A_N"/>
    <property type="match status" value="1"/>
</dbReference>
<evidence type="ECO:0000259" key="13">
    <source>
        <dbReference type="Pfam" id="PF08646"/>
    </source>
</evidence>